<protein>
    <submittedName>
        <fullName evidence="2">Uncharacterized protein</fullName>
    </submittedName>
</protein>
<dbReference type="Proteomes" id="UP001189429">
    <property type="component" value="Unassembled WGS sequence"/>
</dbReference>
<accession>A0ABN9XJM6</accession>
<keyword evidence="3" id="KW-1185">Reference proteome</keyword>
<feature type="compositionally biased region" description="Polar residues" evidence="1">
    <location>
        <begin position="348"/>
        <end position="362"/>
    </location>
</feature>
<evidence type="ECO:0000256" key="1">
    <source>
        <dbReference type="SAM" id="MobiDB-lite"/>
    </source>
</evidence>
<organism evidence="2 3">
    <name type="scientific">Prorocentrum cordatum</name>
    <dbReference type="NCBI Taxonomy" id="2364126"/>
    <lineage>
        <taxon>Eukaryota</taxon>
        <taxon>Sar</taxon>
        <taxon>Alveolata</taxon>
        <taxon>Dinophyceae</taxon>
        <taxon>Prorocentrales</taxon>
        <taxon>Prorocentraceae</taxon>
        <taxon>Prorocentrum</taxon>
    </lineage>
</organism>
<reference evidence="2" key="1">
    <citation type="submission" date="2023-10" db="EMBL/GenBank/DDBJ databases">
        <authorList>
            <person name="Chen Y."/>
            <person name="Shah S."/>
            <person name="Dougan E. K."/>
            <person name="Thang M."/>
            <person name="Chan C."/>
        </authorList>
    </citation>
    <scope>NUCLEOTIDE SEQUENCE [LARGE SCALE GENOMIC DNA]</scope>
</reference>
<evidence type="ECO:0000313" key="2">
    <source>
        <dbReference type="EMBL" id="CAK0899362.1"/>
    </source>
</evidence>
<feature type="region of interest" description="Disordered" evidence="1">
    <location>
        <begin position="340"/>
        <end position="373"/>
    </location>
</feature>
<proteinExistence type="predicted"/>
<feature type="region of interest" description="Disordered" evidence="1">
    <location>
        <begin position="51"/>
        <end position="76"/>
    </location>
</feature>
<name>A0ABN9XJM6_9DINO</name>
<feature type="region of interest" description="Disordered" evidence="1">
    <location>
        <begin position="155"/>
        <end position="174"/>
    </location>
</feature>
<evidence type="ECO:0000313" key="3">
    <source>
        <dbReference type="Proteomes" id="UP001189429"/>
    </source>
</evidence>
<dbReference type="EMBL" id="CAUYUJ010020592">
    <property type="protein sequence ID" value="CAK0899362.1"/>
    <property type="molecule type" value="Genomic_DNA"/>
</dbReference>
<sequence>MRGDGGAALAASLVEAAVRAAVQAGAPRRTVAAAAAAVASVMAATRCGVGPAQGAPDPAAAGSAGSRRQRRRLKKKTMMCRSGQDAVLGGPVGQTLKAYQDVDHEISCYHSSSVDHGASDFHVGSSSSRRVQFDDRPSLVSYEMPLQARLRPISRKPKKKTMSCRSGHDDVLGEPVGQTLKTQRVDHEVAHVGSHVPVPAQTAADVKMSELEKENEDVEIRGRSEVVSVSVDPGVLKEELHDEELQGEELQNEELRNEQLHCSHYKDSMTSHPGGSTTGSLSNAVVSSAVTEDECQAARDWAPAGVDVSALWRELHRLPRQEFQRRTEALHAYRLQLGIESSEEDDSQQGGPQSSTSRSALTRSGKKHRKRHR</sequence>
<feature type="compositionally biased region" description="Basic residues" evidence="1">
    <location>
        <begin position="67"/>
        <end position="76"/>
    </location>
</feature>
<feature type="compositionally biased region" description="Low complexity" evidence="1">
    <location>
        <begin position="51"/>
        <end position="66"/>
    </location>
</feature>
<gene>
    <name evidence="2" type="ORF">PCOR1329_LOCUS76886</name>
</gene>
<feature type="compositionally biased region" description="Basic residues" evidence="1">
    <location>
        <begin position="364"/>
        <end position="373"/>
    </location>
</feature>
<comment type="caution">
    <text evidence="2">The sequence shown here is derived from an EMBL/GenBank/DDBJ whole genome shotgun (WGS) entry which is preliminary data.</text>
</comment>